<proteinExistence type="predicted"/>
<name>D8IRA8_HERSS</name>
<evidence type="ECO:0000313" key="2">
    <source>
        <dbReference type="EMBL" id="ADJ65234.1"/>
    </source>
</evidence>
<organism evidence="2 3">
    <name type="scientific">Herbaspirillum seropedicae (strain SmR1)</name>
    <dbReference type="NCBI Taxonomy" id="757424"/>
    <lineage>
        <taxon>Bacteria</taxon>
        <taxon>Pseudomonadati</taxon>
        <taxon>Pseudomonadota</taxon>
        <taxon>Betaproteobacteria</taxon>
        <taxon>Burkholderiales</taxon>
        <taxon>Oxalobacteraceae</taxon>
        <taxon>Herbaspirillum</taxon>
    </lineage>
</organism>
<protein>
    <submittedName>
        <fullName evidence="2">Uncharacterized protein</fullName>
    </submittedName>
</protein>
<dbReference type="EMBL" id="CP002039">
    <property type="protein sequence ID" value="ADJ65234.1"/>
    <property type="molecule type" value="Genomic_DNA"/>
</dbReference>
<reference evidence="2 3" key="1">
    <citation type="submission" date="2010-04" db="EMBL/GenBank/DDBJ databases">
        <title>The genome of Herbaspirillum seropedicae SmR1, an endophytic, nitrogen-fixing, plant-growth promoting beta-Proteobacteria.</title>
        <authorList>
            <person name="Pedrosa F.O."/>
            <person name="Monteiro R.A."/>
            <person name="Wassem R."/>
            <person name="Cruz L.M."/>
            <person name="Ayub R.A."/>
            <person name="Colauto N.B."/>
            <person name="Fernandez M.A."/>
            <person name="Fungaro M.H.P."/>
            <person name="Grisard E.C."/>
            <person name="Hungria M."/>
            <person name="Madeira H.M.F."/>
            <person name="Nodari R.O."/>
            <person name="Osaku C.A."/>
            <person name="Petzl-Erler M.L."/>
            <person name="Terenzi H."/>
            <person name="Vieira L.G.E."/>
            <person name="Almeida M.I.M."/>
            <person name="Alves L.R."/>
            <person name="Arantes O.M.N."/>
            <person name="Balsanelli E."/>
            <person name="Barcellos F.G."/>
            <person name="Baura V.A."/>
            <person name="Binde D.R."/>
            <person name="Campo R.J."/>
            <person name="Chubatsu L.S."/>
            <person name="Chueire L.M.O."/>
            <person name="Ciferri R.R."/>
            <person name="Correa L.C."/>
            <person name="da Conceicao Silva J.L."/>
            <person name="Dabul A.N.G."/>
            <person name="Dambros B.P."/>
            <person name="Faoro H."/>
            <person name="Favetti A."/>
            <person name="Friedermann G."/>
            <person name="Furlaneto M.C."/>
            <person name="Gasques L.S."/>
            <person name="Gimenes C.C.T."/>
            <person name="Gioppo N.M.R."/>
            <person name="Glienke-Blanco C."/>
            <person name="Godoy L.P."/>
            <person name="Guerra M.P."/>
            <person name="Karp S."/>
            <person name="Kava-Cordeiro V."/>
            <person name="Margarido V.P."/>
            <person name="Mathioni S.M."/>
            <person name="Menck-Soares M.A."/>
            <person name="Murace N.K."/>
            <person name="Nicolas M.F."/>
            <person name="Oliveira C.E.C."/>
            <person name="Pagnan N.A.B."/>
            <person name="Pamphile J.A."/>
            <person name="Patussi E.V."/>
            <person name="Pereira L.F.P."/>
            <person name="Pereira-Ferrari L."/>
            <person name="Pinto F.G.S."/>
            <person name="Precoma C."/>
            <person name="Prioli A.J."/>
            <person name="Prioli S.M.A.P."/>
            <person name="Raittz R.T."/>
            <person name="Ramos H.J.O."/>
            <person name="Ribeiro E.M.S.F."/>
            <person name="Rigo L.U."/>
            <person name="Rocha C.L.M.S.C."/>
            <person name="Rocha S.N."/>
            <person name="Santos K."/>
            <person name="Satori D."/>
            <person name="Silva A.G."/>
            <person name="Simao R.C.G."/>
            <person name="Soares M.A.M."/>
            <person name="Souza E.M."/>
            <person name="Steffens M.B.R."/>
            <person name="Steindel M."/>
            <person name="Tadra-Sfeir M.Z."/>
            <person name="Takahashi E.K."/>
            <person name="Torres R.A."/>
            <person name="Valle J.S."/>
            <person name="Vernal J.I."/>
            <person name="Vilas-Boas L.A."/>
            <person name="Watanabe M.A.E."/>
            <person name="Weiss V.A."/>
            <person name="Yates M.A."/>
            <person name="Souza E.M."/>
        </authorList>
    </citation>
    <scope>NUCLEOTIDE SEQUENCE [LARGE SCALE GENOMIC DNA]</scope>
    <source>
        <strain evidence="2 3">SmR1</strain>
    </source>
</reference>
<accession>D8IRA8</accession>
<sequence length="68" mass="7868">MSPLLHRQRVDMRFGQHYPQRLLRSIAGREGQLRSRPAMPQQAWTKRQAQPLRRCRSATAPESSGKPC</sequence>
<dbReference type="STRING" id="757424.Hsero_3756"/>
<dbReference type="AlphaFoldDB" id="D8IRA8"/>
<feature type="region of interest" description="Disordered" evidence="1">
    <location>
        <begin position="28"/>
        <end position="68"/>
    </location>
</feature>
<evidence type="ECO:0000256" key="1">
    <source>
        <dbReference type="SAM" id="MobiDB-lite"/>
    </source>
</evidence>
<evidence type="ECO:0000313" key="3">
    <source>
        <dbReference type="Proteomes" id="UP000000329"/>
    </source>
</evidence>
<keyword evidence="3" id="KW-1185">Reference proteome</keyword>
<dbReference type="HOGENOM" id="CLU_2788210_0_0_4"/>
<dbReference type="Proteomes" id="UP000000329">
    <property type="component" value="Chromosome"/>
</dbReference>
<dbReference type="KEGG" id="hse:Hsero_3756"/>
<gene>
    <name evidence="2" type="ordered locus">Hsero_3756</name>
</gene>